<proteinExistence type="predicted"/>
<accession>A0ABR0AEI4</accession>
<protein>
    <submittedName>
        <fullName evidence="1">Uncharacterized protein</fullName>
    </submittedName>
</protein>
<name>A0ABR0AEI4_9CRUS</name>
<evidence type="ECO:0000313" key="2">
    <source>
        <dbReference type="Proteomes" id="UP001234178"/>
    </source>
</evidence>
<evidence type="ECO:0000313" key="1">
    <source>
        <dbReference type="EMBL" id="KAK4023542.1"/>
    </source>
</evidence>
<dbReference type="Proteomes" id="UP001234178">
    <property type="component" value="Unassembled WGS sequence"/>
</dbReference>
<sequence length="158" mass="17081">MNGRFLKSALGGTGKHVLEMLTQVRKQVVGEKEQNRKTTILLLTSEEAFMLQISCLQCPSKCLAKLPHSPKVPDRARPSRERNKWLIATQGLQEQQVSSNDSYSASSLTLWGFCLGCSSKIFMGSRDSRGLAATTGSLSPSSVSSPGPSGAWITPVLL</sequence>
<organism evidence="1 2">
    <name type="scientific">Daphnia magna</name>
    <dbReference type="NCBI Taxonomy" id="35525"/>
    <lineage>
        <taxon>Eukaryota</taxon>
        <taxon>Metazoa</taxon>
        <taxon>Ecdysozoa</taxon>
        <taxon>Arthropoda</taxon>
        <taxon>Crustacea</taxon>
        <taxon>Branchiopoda</taxon>
        <taxon>Diplostraca</taxon>
        <taxon>Cladocera</taxon>
        <taxon>Anomopoda</taxon>
        <taxon>Daphniidae</taxon>
        <taxon>Daphnia</taxon>
    </lineage>
</organism>
<keyword evidence="2" id="KW-1185">Reference proteome</keyword>
<gene>
    <name evidence="1" type="ORF">OUZ56_008947</name>
</gene>
<reference evidence="1 2" key="1">
    <citation type="journal article" date="2023" name="Nucleic Acids Res.">
        <title>The hologenome of Daphnia magna reveals possible DNA methylation and microbiome-mediated evolution of the host genome.</title>
        <authorList>
            <person name="Chaturvedi A."/>
            <person name="Li X."/>
            <person name="Dhandapani V."/>
            <person name="Marshall H."/>
            <person name="Kissane S."/>
            <person name="Cuenca-Cambronero M."/>
            <person name="Asole G."/>
            <person name="Calvet F."/>
            <person name="Ruiz-Romero M."/>
            <person name="Marangio P."/>
            <person name="Guigo R."/>
            <person name="Rago D."/>
            <person name="Mirbahai L."/>
            <person name="Eastwood N."/>
            <person name="Colbourne J.K."/>
            <person name="Zhou J."/>
            <person name="Mallon E."/>
            <person name="Orsini L."/>
        </authorList>
    </citation>
    <scope>NUCLEOTIDE SEQUENCE [LARGE SCALE GENOMIC DNA]</scope>
    <source>
        <strain evidence="1">LRV0_1</strain>
    </source>
</reference>
<comment type="caution">
    <text evidence="1">The sequence shown here is derived from an EMBL/GenBank/DDBJ whole genome shotgun (WGS) entry which is preliminary data.</text>
</comment>
<dbReference type="EMBL" id="JAOYFB010000037">
    <property type="protein sequence ID" value="KAK4023542.1"/>
    <property type="molecule type" value="Genomic_DNA"/>
</dbReference>